<dbReference type="InterPro" id="IPR014284">
    <property type="entry name" value="RNA_pol_sigma-70_dom"/>
</dbReference>
<dbReference type="GO" id="GO:0003677">
    <property type="term" value="F:DNA binding"/>
    <property type="evidence" value="ECO:0007669"/>
    <property type="project" value="InterPro"/>
</dbReference>
<organism evidence="9 10">
    <name type="scientific">Nonomuraea endophytica</name>
    <dbReference type="NCBI Taxonomy" id="714136"/>
    <lineage>
        <taxon>Bacteria</taxon>
        <taxon>Bacillati</taxon>
        <taxon>Actinomycetota</taxon>
        <taxon>Actinomycetes</taxon>
        <taxon>Streptosporangiales</taxon>
        <taxon>Streptosporangiaceae</taxon>
        <taxon>Nonomuraea</taxon>
    </lineage>
</organism>
<proteinExistence type="inferred from homology"/>
<dbReference type="CDD" id="cd06171">
    <property type="entry name" value="Sigma70_r4"/>
    <property type="match status" value="1"/>
</dbReference>
<evidence type="ECO:0000259" key="8">
    <source>
        <dbReference type="Pfam" id="PF12680"/>
    </source>
</evidence>
<dbReference type="InterPro" id="IPR007627">
    <property type="entry name" value="RNA_pol_sigma70_r2"/>
</dbReference>
<dbReference type="InterPro" id="IPR013325">
    <property type="entry name" value="RNA_pol_sigma_r2"/>
</dbReference>
<dbReference type="RefSeq" id="WP_184971072.1">
    <property type="nucleotide sequence ID" value="NZ_JACHIN010000014.1"/>
</dbReference>
<dbReference type="SUPFAM" id="SSF88659">
    <property type="entry name" value="Sigma3 and sigma4 domains of RNA polymerase sigma factors"/>
    <property type="match status" value="1"/>
</dbReference>
<gene>
    <name evidence="9" type="ORF">HNR40_008145</name>
</gene>
<dbReference type="NCBIfam" id="TIGR02960">
    <property type="entry name" value="SigX5"/>
    <property type="match status" value="1"/>
</dbReference>
<dbReference type="Gene3D" id="1.10.10.10">
    <property type="entry name" value="Winged helix-like DNA-binding domain superfamily/Winged helix DNA-binding domain"/>
    <property type="match status" value="1"/>
</dbReference>
<dbReference type="Pfam" id="PF04542">
    <property type="entry name" value="Sigma70_r2"/>
    <property type="match status" value="1"/>
</dbReference>
<keyword evidence="5" id="KW-0804">Transcription</keyword>
<reference evidence="9 10" key="1">
    <citation type="submission" date="2020-08" db="EMBL/GenBank/DDBJ databases">
        <title>Genomic Encyclopedia of Type Strains, Phase IV (KMG-IV): sequencing the most valuable type-strain genomes for metagenomic binning, comparative biology and taxonomic classification.</title>
        <authorList>
            <person name="Goeker M."/>
        </authorList>
    </citation>
    <scope>NUCLEOTIDE SEQUENCE [LARGE SCALE GENOMIC DNA]</scope>
    <source>
        <strain evidence="9 10">DSM 45385</strain>
    </source>
</reference>
<dbReference type="Proteomes" id="UP000568380">
    <property type="component" value="Unassembled WGS sequence"/>
</dbReference>
<keyword evidence="3" id="KW-0805">Transcription regulation</keyword>
<dbReference type="InterPro" id="IPR039425">
    <property type="entry name" value="RNA_pol_sigma-70-like"/>
</dbReference>
<name>A0A7W8AAL2_9ACTN</name>
<sequence length="340" mass="38111">MDDTTPEELLAAARAGDDDAFGKLVGPLRDELRAHCYRMLGSLHDAEDAVQEALDRAWRALPRFEERGGIRPWLYKIATNRSLTLIERRGRRELPADLSPDGAPPAEKAWLEPYPDRLMTWTAELGPEARALARESVELAFVAALQHLSPLQRAVLLLRDVLGYAAREAADQLDTTVAAVNSTLQRARKVLAELLPETTQHRTLDTLGEAAQRELARRYMAAWEARDVASIVAMLTDDAKYSMPPLTVWYQGHARIRGFLEDGPLTYRWRILPAHANGQITFATYMWDTRRDAYVPTGLDLLRLDGARIAEVVSFLQADFSEYGLPTSLPRDEFSPPPGL</sequence>
<dbReference type="InterPro" id="IPR013324">
    <property type="entry name" value="RNA_pol_sigma_r3/r4-like"/>
</dbReference>
<keyword evidence="10" id="KW-1185">Reference proteome</keyword>
<dbReference type="NCBIfam" id="NF006089">
    <property type="entry name" value="PRK08241.1"/>
    <property type="match status" value="1"/>
</dbReference>
<comment type="similarity">
    <text evidence="1">Belongs to the sigma-70 factor family. ECF subfamily.</text>
</comment>
<dbReference type="AlphaFoldDB" id="A0A7W8AAL2"/>
<evidence type="ECO:0000256" key="4">
    <source>
        <dbReference type="ARBA" id="ARBA00023082"/>
    </source>
</evidence>
<dbReference type="PANTHER" id="PTHR43133">
    <property type="entry name" value="RNA POLYMERASE ECF-TYPE SIGMA FACTO"/>
    <property type="match status" value="1"/>
</dbReference>
<dbReference type="Pfam" id="PF12680">
    <property type="entry name" value="SnoaL_2"/>
    <property type="match status" value="1"/>
</dbReference>
<evidence type="ECO:0000259" key="7">
    <source>
        <dbReference type="Pfam" id="PF08281"/>
    </source>
</evidence>
<dbReference type="GO" id="GO:0006352">
    <property type="term" value="P:DNA-templated transcription initiation"/>
    <property type="evidence" value="ECO:0007669"/>
    <property type="project" value="InterPro"/>
</dbReference>
<feature type="domain" description="RNA polymerase sigma-70 region 2" evidence="6">
    <location>
        <begin position="25"/>
        <end position="92"/>
    </location>
</feature>
<feature type="domain" description="SnoaL-like" evidence="8">
    <location>
        <begin position="216"/>
        <end position="312"/>
    </location>
</feature>
<dbReference type="InterPro" id="IPR036388">
    <property type="entry name" value="WH-like_DNA-bd_sf"/>
</dbReference>
<dbReference type="InterPro" id="IPR037401">
    <property type="entry name" value="SnoaL-like"/>
</dbReference>
<dbReference type="PANTHER" id="PTHR43133:SF65">
    <property type="entry name" value="ECF RNA POLYMERASE SIGMA FACTOR SIGG"/>
    <property type="match status" value="1"/>
</dbReference>
<protein>
    <submittedName>
        <fullName evidence="9">RNA polymerase sigma-70 factor (ECF subfamily)</fullName>
    </submittedName>
</protein>
<evidence type="ECO:0000256" key="2">
    <source>
        <dbReference type="ARBA" id="ARBA00011344"/>
    </source>
</evidence>
<dbReference type="Gene3D" id="3.10.450.50">
    <property type="match status" value="1"/>
</dbReference>
<evidence type="ECO:0000256" key="1">
    <source>
        <dbReference type="ARBA" id="ARBA00010641"/>
    </source>
</evidence>
<dbReference type="SUPFAM" id="SSF54427">
    <property type="entry name" value="NTF2-like"/>
    <property type="match status" value="1"/>
</dbReference>
<dbReference type="Gene3D" id="1.10.1740.10">
    <property type="match status" value="1"/>
</dbReference>
<dbReference type="NCBIfam" id="TIGR02937">
    <property type="entry name" value="sigma70-ECF"/>
    <property type="match status" value="1"/>
</dbReference>
<evidence type="ECO:0000313" key="9">
    <source>
        <dbReference type="EMBL" id="MBB5082649.1"/>
    </source>
</evidence>
<evidence type="ECO:0000313" key="10">
    <source>
        <dbReference type="Proteomes" id="UP000568380"/>
    </source>
</evidence>
<dbReference type="InterPro" id="IPR013249">
    <property type="entry name" value="RNA_pol_sigma70_r4_t2"/>
</dbReference>
<dbReference type="EMBL" id="JACHIN010000014">
    <property type="protein sequence ID" value="MBB5082649.1"/>
    <property type="molecule type" value="Genomic_DNA"/>
</dbReference>
<dbReference type="SUPFAM" id="SSF88946">
    <property type="entry name" value="Sigma2 domain of RNA polymerase sigma factors"/>
    <property type="match status" value="1"/>
</dbReference>
<dbReference type="InterPro" id="IPR014305">
    <property type="entry name" value="RNA_pol_sigma-G_actinobac"/>
</dbReference>
<feature type="domain" description="RNA polymerase sigma factor 70 region 4 type 2" evidence="7">
    <location>
        <begin position="140"/>
        <end position="189"/>
    </location>
</feature>
<comment type="caution">
    <text evidence="9">The sequence shown here is derived from an EMBL/GenBank/DDBJ whole genome shotgun (WGS) entry which is preliminary data.</text>
</comment>
<keyword evidence="4" id="KW-0731">Sigma factor</keyword>
<accession>A0A7W8AAL2</accession>
<comment type="subunit">
    <text evidence="2">Interacts transiently with the RNA polymerase catalytic core formed by RpoA, RpoB, RpoC and RpoZ (2 alpha, 1 beta, 1 beta' and 1 omega subunit) to form the RNA polymerase holoenzyme that can initiate transcription.</text>
</comment>
<evidence type="ECO:0000256" key="5">
    <source>
        <dbReference type="ARBA" id="ARBA00023163"/>
    </source>
</evidence>
<evidence type="ECO:0000259" key="6">
    <source>
        <dbReference type="Pfam" id="PF04542"/>
    </source>
</evidence>
<dbReference type="Pfam" id="PF08281">
    <property type="entry name" value="Sigma70_r4_2"/>
    <property type="match status" value="1"/>
</dbReference>
<evidence type="ECO:0000256" key="3">
    <source>
        <dbReference type="ARBA" id="ARBA00023015"/>
    </source>
</evidence>
<dbReference type="GO" id="GO:0016987">
    <property type="term" value="F:sigma factor activity"/>
    <property type="evidence" value="ECO:0007669"/>
    <property type="project" value="UniProtKB-KW"/>
</dbReference>
<dbReference type="InterPro" id="IPR032710">
    <property type="entry name" value="NTF2-like_dom_sf"/>
</dbReference>